<protein>
    <submittedName>
        <fullName evidence="5">Type I restriction modification DNA specificity domain protein</fullName>
        <ecNumber evidence="5">3.1.21.3</ecNumber>
    </submittedName>
</protein>
<dbReference type="Gene3D" id="3.90.220.20">
    <property type="entry name" value="DNA methylase specificity domains"/>
    <property type="match status" value="2"/>
</dbReference>
<name>A0A0D0QIU2_9RHOB</name>
<gene>
    <name evidence="5" type="ORF">Wenmar_00355</name>
</gene>
<dbReference type="SUPFAM" id="SSF116734">
    <property type="entry name" value="DNA methylase specificity domain"/>
    <property type="match status" value="2"/>
</dbReference>
<dbReference type="STRING" id="1123501.Wenmar_00355"/>
<evidence type="ECO:0000313" key="6">
    <source>
        <dbReference type="Proteomes" id="UP000035100"/>
    </source>
</evidence>
<feature type="domain" description="Type I restriction modification DNA specificity" evidence="4">
    <location>
        <begin position="194"/>
        <end position="345"/>
    </location>
</feature>
<dbReference type="EMBL" id="AONG01000003">
    <property type="protein sequence ID" value="KIQ70978.1"/>
    <property type="molecule type" value="Genomic_DNA"/>
</dbReference>
<dbReference type="GO" id="GO:0009035">
    <property type="term" value="F:type I site-specific deoxyribonuclease activity"/>
    <property type="evidence" value="ECO:0007669"/>
    <property type="project" value="UniProtKB-EC"/>
</dbReference>
<accession>A0A0D0QIU2</accession>
<dbReference type="Proteomes" id="UP000035100">
    <property type="component" value="Unassembled WGS sequence"/>
</dbReference>
<dbReference type="OrthoDB" id="512700at2"/>
<keyword evidence="3" id="KW-0238">DNA-binding</keyword>
<organism evidence="5 6">
    <name type="scientific">Wenxinia marina DSM 24838</name>
    <dbReference type="NCBI Taxonomy" id="1123501"/>
    <lineage>
        <taxon>Bacteria</taxon>
        <taxon>Pseudomonadati</taxon>
        <taxon>Pseudomonadota</taxon>
        <taxon>Alphaproteobacteria</taxon>
        <taxon>Rhodobacterales</taxon>
        <taxon>Roseobacteraceae</taxon>
        <taxon>Wenxinia</taxon>
    </lineage>
</organism>
<dbReference type="GO" id="GO:0009307">
    <property type="term" value="P:DNA restriction-modification system"/>
    <property type="evidence" value="ECO:0007669"/>
    <property type="project" value="UniProtKB-KW"/>
</dbReference>
<keyword evidence="6" id="KW-1185">Reference proteome</keyword>
<feature type="domain" description="Type I restriction modification DNA specificity" evidence="4">
    <location>
        <begin position="6"/>
        <end position="113"/>
    </location>
</feature>
<comment type="similarity">
    <text evidence="1">Belongs to the type-I restriction system S methylase family.</text>
</comment>
<dbReference type="GO" id="GO:0003677">
    <property type="term" value="F:DNA binding"/>
    <property type="evidence" value="ECO:0007669"/>
    <property type="project" value="UniProtKB-KW"/>
</dbReference>
<dbReference type="CDD" id="cd17255">
    <property type="entry name" value="RMtype1_S_Fco49512ORF2615P-TRD2-CR2_like"/>
    <property type="match status" value="2"/>
</dbReference>
<dbReference type="AlphaFoldDB" id="A0A0D0QIU2"/>
<reference evidence="5 6" key="1">
    <citation type="submission" date="2013-01" db="EMBL/GenBank/DDBJ databases">
        <authorList>
            <person name="Fiebig A."/>
            <person name="Goeker M."/>
            <person name="Klenk H.-P.P."/>
        </authorList>
    </citation>
    <scope>NUCLEOTIDE SEQUENCE [LARGE SCALE GENOMIC DNA]</scope>
    <source>
        <strain evidence="5 6">DSM 24838</strain>
    </source>
</reference>
<comment type="caution">
    <text evidence="5">The sequence shown here is derived from an EMBL/GenBank/DDBJ whole genome shotgun (WGS) entry which is preliminary data.</text>
</comment>
<evidence type="ECO:0000256" key="1">
    <source>
        <dbReference type="ARBA" id="ARBA00010923"/>
    </source>
</evidence>
<dbReference type="RefSeq" id="WP_081617154.1">
    <property type="nucleotide sequence ID" value="NZ_KB902302.1"/>
</dbReference>
<keyword evidence="2" id="KW-0680">Restriction system</keyword>
<dbReference type="EC" id="3.1.21.3" evidence="5"/>
<evidence type="ECO:0000259" key="4">
    <source>
        <dbReference type="Pfam" id="PF01420"/>
    </source>
</evidence>
<keyword evidence="5" id="KW-0378">Hydrolase</keyword>
<proteinExistence type="inferred from homology"/>
<dbReference type="InterPro" id="IPR000055">
    <property type="entry name" value="Restrct_endonuc_typeI_TRD"/>
</dbReference>
<sequence>MDLTLKQFSVSELFDVRRGNTKFVKSYFRENPGVYPVYSASISAGAIAGLIDTYEYDCDCITWTTNGYAGHALVRSGRFSVSRDVGVLLPKQEYRNQLDLDFFAVSLTNALTSAASGRFKDSGEADYTKIATKAAGEVLVDVPIDDSGVPSIVHQKALARRFAKVKVLRSRLQDLAQKLDEMRMLEPSPATSEIAQFKVSELFERPVRGDGRLTQSYIRSNPGKYPVYSGSSSENEVAGCVRDFKFEGPCLTWSADGYAGYVFVRNGRFAANSHCGVLKPQREYQELLHLPYVALVLEPILLEAAVGRYRDDGSHDYTRVTTEMVKTVTLPLPLNDAGRIDREEQVRSADRMLALRSMRDIMFEKVESLSRARVLVEGFSVR</sequence>
<dbReference type="InterPro" id="IPR044946">
    <property type="entry name" value="Restrct_endonuc_typeI_TRD_sf"/>
</dbReference>
<evidence type="ECO:0000256" key="2">
    <source>
        <dbReference type="ARBA" id="ARBA00022747"/>
    </source>
</evidence>
<dbReference type="Pfam" id="PF01420">
    <property type="entry name" value="Methylase_S"/>
    <property type="match status" value="2"/>
</dbReference>
<evidence type="ECO:0000256" key="3">
    <source>
        <dbReference type="ARBA" id="ARBA00023125"/>
    </source>
</evidence>
<evidence type="ECO:0000313" key="5">
    <source>
        <dbReference type="EMBL" id="KIQ70978.1"/>
    </source>
</evidence>